<organism evidence="8 9">
    <name type="scientific">Hanamia caeni</name>
    <dbReference type="NCBI Taxonomy" id="2294116"/>
    <lineage>
        <taxon>Bacteria</taxon>
        <taxon>Pseudomonadati</taxon>
        <taxon>Bacteroidota</taxon>
        <taxon>Chitinophagia</taxon>
        <taxon>Chitinophagales</taxon>
        <taxon>Chitinophagaceae</taxon>
        <taxon>Hanamia</taxon>
    </lineage>
</organism>
<comment type="subcellular location">
    <subcellularLocation>
        <location evidence="1">Cell outer membrane</location>
    </subcellularLocation>
</comment>
<evidence type="ECO:0000313" key="9">
    <source>
        <dbReference type="Proteomes" id="UP000267223"/>
    </source>
</evidence>
<evidence type="ECO:0000256" key="4">
    <source>
        <dbReference type="ARBA" id="ARBA00023136"/>
    </source>
</evidence>
<accession>A0A3M9NDH2</accession>
<evidence type="ECO:0000259" key="7">
    <source>
        <dbReference type="Pfam" id="PF14322"/>
    </source>
</evidence>
<dbReference type="Pfam" id="PF14322">
    <property type="entry name" value="SusD-like_3"/>
    <property type="match status" value="1"/>
</dbReference>
<evidence type="ECO:0000256" key="5">
    <source>
        <dbReference type="ARBA" id="ARBA00023237"/>
    </source>
</evidence>
<dbReference type="RefSeq" id="WP_123121061.1">
    <property type="nucleotide sequence ID" value="NZ_RJJR01000009.1"/>
</dbReference>
<dbReference type="InterPro" id="IPR033985">
    <property type="entry name" value="SusD-like_N"/>
</dbReference>
<name>A0A3M9NDH2_9BACT</name>
<keyword evidence="9" id="KW-1185">Reference proteome</keyword>
<gene>
    <name evidence="8" type="ORF">EFY79_12555</name>
</gene>
<evidence type="ECO:0000256" key="1">
    <source>
        <dbReference type="ARBA" id="ARBA00004442"/>
    </source>
</evidence>
<evidence type="ECO:0000259" key="6">
    <source>
        <dbReference type="Pfam" id="PF07980"/>
    </source>
</evidence>
<feature type="domain" description="SusD-like N-terminal" evidence="7">
    <location>
        <begin position="104"/>
        <end position="211"/>
    </location>
</feature>
<keyword evidence="5" id="KW-0998">Cell outer membrane</keyword>
<reference evidence="8 9" key="1">
    <citation type="submission" date="2018-11" db="EMBL/GenBank/DDBJ databases">
        <title>Draft genome sequence of Ferruginibacter sp. BO-59.</title>
        <authorList>
            <person name="Im W.T."/>
        </authorList>
    </citation>
    <scope>NUCLEOTIDE SEQUENCE [LARGE SCALE GENOMIC DNA]</scope>
    <source>
        <strain evidence="8 9">BO-59</strain>
    </source>
</reference>
<dbReference type="Proteomes" id="UP000267223">
    <property type="component" value="Unassembled WGS sequence"/>
</dbReference>
<comment type="caution">
    <text evidence="8">The sequence shown here is derived from an EMBL/GenBank/DDBJ whole genome shotgun (WGS) entry which is preliminary data.</text>
</comment>
<evidence type="ECO:0000256" key="2">
    <source>
        <dbReference type="ARBA" id="ARBA00006275"/>
    </source>
</evidence>
<evidence type="ECO:0000256" key="3">
    <source>
        <dbReference type="ARBA" id="ARBA00022729"/>
    </source>
</evidence>
<protein>
    <submittedName>
        <fullName evidence="8">RagB/SusD family nutrient uptake outer membrane protein</fullName>
    </submittedName>
</protein>
<sequence length="597" mass="66665">MHKSIYKIAFFSIAFSGFILLLSSCSKDFLDREPLSQLSPGSSFNSASQLQLYTNSFYNDIIPDAVSLYNEQVDNIVVTSLSNELTGARTVPVSGGGWNWGALRNINFFLQNYTKGHLPDNVSAPYVGVARFFRAYFYFNMVQTFGDVPWYSGAIDANDSTLLQKPRDSRMLVIDSVVSDLDYAIANLPTNTSVDKVTKWTALALKSRVCLYEGTWRKYHADDLFGKDSYGKPLTGADELFQQAAAAADSLISSGKYTIYTSTPATAYQELFTASNPIGSEVILARTFSTTLQVFHTVNYYTVSPSYGKPGLEKKLVNSYLMKDGSRFTDIPDHESMQFYEEVQNRDPRLSETIRTPGYMRMGTNVEVAPSFGATVTGYQLIKFVTTPPDDRISGNTNPLPVFRYAEVLLNFAEAKAELGTLTQEDINRSIKLLRDRVGMPTLDVAAANADPDPYLASQYTHVSGPDKGVILEIRRERRIELVMEGFRWDDLMRWKEGHLISLQFYGEYFPGPGAFDLDGNGKPDVVIYTDTKPPVQQGVVYLKLGTDITLENGADGGKVTINANVPKTFDEDRDYLYPLPTQELLLNTNLTQNPNW</sequence>
<dbReference type="Pfam" id="PF07980">
    <property type="entry name" value="SusD_RagB"/>
    <property type="match status" value="1"/>
</dbReference>
<dbReference type="EMBL" id="RJJR01000009">
    <property type="protein sequence ID" value="RNI35781.1"/>
    <property type="molecule type" value="Genomic_DNA"/>
</dbReference>
<dbReference type="Gene3D" id="1.25.40.390">
    <property type="match status" value="1"/>
</dbReference>
<feature type="domain" description="RagB/SusD" evidence="6">
    <location>
        <begin position="306"/>
        <end position="597"/>
    </location>
</feature>
<comment type="similarity">
    <text evidence="2">Belongs to the SusD family.</text>
</comment>
<keyword evidence="4" id="KW-0472">Membrane</keyword>
<dbReference type="GO" id="GO:0009279">
    <property type="term" value="C:cell outer membrane"/>
    <property type="evidence" value="ECO:0007669"/>
    <property type="project" value="UniProtKB-SubCell"/>
</dbReference>
<dbReference type="InterPro" id="IPR012944">
    <property type="entry name" value="SusD_RagB_dom"/>
</dbReference>
<keyword evidence="3" id="KW-0732">Signal</keyword>
<dbReference type="InterPro" id="IPR011990">
    <property type="entry name" value="TPR-like_helical_dom_sf"/>
</dbReference>
<dbReference type="SUPFAM" id="SSF48452">
    <property type="entry name" value="TPR-like"/>
    <property type="match status" value="1"/>
</dbReference>
<dbReference type="OrthoDB" id="5694214at2"/>
<proteinExistence type="inferred from homology"/>
<dbReference type="PROSITE" id="PS51257">
    <property type="entry name" value="PROKAR_LIPOPROTEIN"/>
    <property type="match status" value="1"/>
</dbReference>
<evidence type="ECO:0000313" key="8">
    <source>
        <dbReference type="EMBL" id="RNI35781.1"/>
    </source>
</evidence>
<dbReference type="AlphaFoldDB" id="A0A3M9NDH2"/>